<dbReference type="SUPFAM" id="SSF48150">
    <property type="entry name" value="DNA-glycosylase"/>
    <property type="match status" value="1"/>
</dbReference>
<dbReference type="EMBL" id="SHKO01000003">
    <property type="protein sequence ID" value="RZT92844.1"/>
    <property type="molecule type" value="Genomic_DNA"/>
</dbReference>
<evidence type="ECO:0000256" key="1">
    <source>
        <dbReference type="ARBA" id="ARBA00000086"/>
    </source>
</evidence>
<name>A0A4Q7VAF0_9BURK</name>
<dbReference type="Gene3D" id="1.10.1670.40">
    <property type="match status" value="1"/>
</dbReference>
<keyword evidence="5" id="KW-0234">DNA repair</keyword>
<gene>
    <name evidence="7" type="ORF">EV681_3605</name>
</gene>
<dbReference type="OrthoDB" id="9811249at2"/>
<reference evidence="7 8" key="1">
    <citation type="submission" date="2019-02" db="EMBL/GenBank/DDBJ databases">
        <title>Genomic Encyclopedia of Type Strains, Phase IV (KMG-IV): sequencing the most valuable type-strain genomes for metagenomic binning, comparative biology and taxonomic classification.</title>
        <authorList>
            <person name="Goeker M."/>
        </authorList>
    </citation>
    <scope>NUCLEOTIDE SEQUENCE [LARGE SCALE GENOMIC DNA]</scope>
    <source>
        <strain evidence="7 8">DSM 23814</strain>
    </source>
</reference>
<dbReference type="PANTHER" id="PTHR43003:SF5">
    <property type="entry name" value="DNA-3-METHYLADENINE GLYCOSYLASE"/>
    <property type="match status" value="1"/>
</dbReference>
<dbReference type="Pfam" id="PF00730">
    <property type="entry name" value="HhH-GPD"/>
    <property type="match status" value="1"/>
</dbReference>
<evidence type="ECO:0000256" key="5">
    <source>
        <dbReference type="ARBA" id="ARBA00023204"/>
    </source>
</evidence>
<dbReference type="GO" id="GO:0006307">
    <property type="term" value="P:DNA alkylation repair"/>
    <property type="evidence" value="ECO:0007669"/>
    <property type="project" value="TreeGrafter"/>
</dbReference>
<dbReference type="GO" id="GO:0006285">
    <property type="term" value="P:base-excision repair, AP site formation"/>
    <property type="evidence" value="ECO:0007669"/>
    <property type="project" value="TreeGrafter"/>
</dbReference>
<proteinExistence type="inferred from homology"/>
<dbReference type="SMART" id="SM00478">
    <property type="entry name" value="ENDO3c"/>
    <property type="match status" value="1"/>
</dbReference>
<dbReference type="InterPro" id="IPR051912">
    <property type="entry name" value="Alkylbase_DNA_Glycosylase/TA"/>
</dbReference>
<evidence type="ECO:0000256" key="3">
    <source>
        <dbReference type="ARBA" id="ARBA00012000"/>
    </source>
</evidence>
<comment type="catalytic activity">
    <reaction evidence="1">
        <text>Hydrolysis of alkylated DNA, releasing 3-methyladenine, 3-methylguanine, 7-methylguanine and 7-methyladenine.</text>
        <dbReference type="EC" id="3.2.2.21"/>
    </reaction>
</comment>
<evidence type="ECO:0000256" key="2">
    <source>
        <dbReference type="ARBA" id="ARBA00010817"/>
    </source>
</evidence>
<comment type="similarity">
    <text evidence="2">Belongs to the alkylbase DNA glycosidase AlkA family.</text>
</comment>
<keyword evidence="4" id="KW-0227">DNA damage</keyword>
<dbReference type="CDD" id="cd00056">
    <property type="entry name" value="ENDO3c"/>
    <property type="match status" value="1"/>
</dbReference>
<dbReference type="Gene3D" id="1.10.340.30">
    <property type="entry name" value="Hypothetical protein, domain 2"/>
    <property type="match status" value="1"/>
</dbReference>
<dbReference type="GO" id="GO:0032993">
    <property type="term" value="C:protein-DNA complex"/>
    <property type="evidence" value="ECO:0007669"/>
    <property type="project" value="TreeGrafter"/>
</dbReference>
<protein>
    <recommendedName>
        <fullName evidence="3">DNA-3-methyladenine glycosylase II</fullName>
        <ecNumber evidence="3">3.2.2.21</ecNumber>
    </recommendedName>
</protein>
<comment type="caution">
    <text evidence="7">The sequence shown here is derived from an EMBL/GenBank/DDBJ whole genome shotgun (WGS) entry which is preliminary data.</text>
</comment>
<dbReference type="Proteomes" id="UP000293398">
    <property type="component" value="Unassembled WGS sequence"/>
</dbReference>
<keyword evidence="8" id="KW-1185">Reference proteome</keyword>
<dbReference type="GO" id="GO:0005737">
    <property type="term" value="C:cytoplasm"/>
    <property type="evidence" value="ECO:0007669"/>
    <property type="project" value="TreeGrafter"/>
</dbReference>
<organism evidence="7 8">
    <name type="scientific">Advenella incenata</name>
    <dbReference type="NCBI Taxonomy" id="267800"/>
    <lineage>
        <taxon>Bacteria</taxon>
        <taxon>Pseudomonadati</taxon>
        <taxon>Pseudomonadota</taxon>
        <taxon>Betaproteobacteria</taxon>
        <taxon>Burkholderiales</taxon>
        <taxon>Alcaligenaceae</taxon>
    </lineage>
</organism>
<accession>A0A4Q7VAF0</accession>
<evidence type="ECO:0000313" key="8">
    <source>
        <dbReference type="Proteomes" id="UP000293398"/>
    </source>
</evidence>
<evidence type="ECO:0000259" key="6">
    <source>
        <dbReference type="SMART" id="SM00478"/>
    </source>
</evidence>
<evidence type="ECO:0000313" key="7">
    <source>
        <dbReference type="EMBL" id="RZT92844.1"/>
    </source>
</evidence>
<dbReference type="FunFam" id="1.10.340.30:FF:000004">
    <property type="entry name" value="DNA-3-methyladenine glycosylase II"/>
    <property type="match status" value="1"/>
</dbReference>
<dbReference type="AlphaFoldDB" id="A0A4Q7VAF0"/>
<dbReference type="EC" id="3.2.2.21" evidence="3"/>
<dbReference type="GO" id="GO:0008725">
    <property type="term" value="F:DNA-3-methyladenine glycosylase activity"/>
    <property type="evidence" value="ECO:0007669"/>
    <property type="project" value="TreeGrafter"/>
</dbReference>
<dbReference type="GO" id="GO:0032131">
    <property type="term" value="F:alkylated DNA binding"/>
    <property type="evidence" value="ECO:0007669"/>
    <property type="project" value="TreeGrafter"/>
</dbReference>
<dbReference type="PANTHER" id="PTHR43003">
    <property type="entry name" value="DNA-3-METHYLADENINE GLYCOSYLASE"/>
    <property type="match status" value="1"/>
</dbReference>
<dbReference type="InterPro" id="IPR011257">
    <property type="entry name" value="DNA_glycosylase"/>
</dbReference>
<sequence length="216" mass="25043">MASRLIGEDMSSAAPAAIKPEYWDEAVTYLIKKDRILRKIIPANPDLWLSTNKTAFVTLARAIIGQQISSKTADLHWKNFTQLCGHRPSPATVLEYNEAQWREAGLSKRKTEYILDLANHFNERKVNPLKWSKMDDEDIITELCAIRGISRWTAEMFLIFNLHRPDILPIDDPGLLKAISEHYFSGEPVSRYEVREVAQSWQPWRTVATWYLWRSL</sequence>
<feature type="domain" description="HhH-GPD" evidence="6">
    <location>
        <begin position="64"/>
        <end position="216"/>
    </location>
</feature>
<dbReference type="InterPro" id="IPR003265">
    <property type="entry name" value="HhH-GPD_domain"/>
</dbReference>
<dbReference type="GO" id="GO:0043916">
    <property type="term" value="F:DNA-7-methylguanine glycosylase activity"/>
    <property type="evidence" value="ECO:0007669"/>
    <property type="project" value="TreeGrafter"/>
</dbReference>
<evidence type="ECO:0000256" key="4">
    <source>
        <dbReference type="ARBA" id="ARBA00022763"/>
    </source>
</evidence>